<dbReference type="OrthoDB" id="21072at2759"/>
<gene>
    <name evidence="9" type="ORF">AW171_hschr53083</name>
</gene>
<dbReference type="Gene3D" id="1.10.10.2570">
    <property type="match status" value="1"/>
</dbReference>
<dbReference type="STRING" id="45286.A0A120K2D0"/>
<evidence type="ECO:0000256" key="6">
    <source>
        <dbReference type="ARBA" id="ARBA00023006"/>
    </source>
</evidence>
<evidence type="ECO:0000313" key="9">
    <source>
        <dbReference type="EMBL" id="AMD21150.1"/>
    </source>
</evidence>
<feature type="region of interest" description="Disordered" evidence="7">
    <location>
        <begin position="110"/>
        <end position="151"/>
    </location>
</feature>
<evidence type="ECO:0000256" key="5">
    <source>
        <dbReference type="ARBA" id="ARBA00022927"/>
    </source>
</evidence>
<evidence type="ECO:0000256" key="7">
    <source>
        <dbReference type="SAM" id="MobiDB-lite"/>
    </source>
</evidence>
<dbReference type="EMBL" id="CP014245">
    <property type="protein sequence ID" value="AMD21150.1"/>
    <property type="molecule type" value="Genomic_DNA"/>
</dbReference>
<proteinExistence type="inferred from homology"/>
<organism evidence="9 10">
    <name type="scientific">Eremothecium sinecaudum</name>
    <dbReference type="NCBI Taxonomy" id="45286"/>
    <lineage>
        <taxon>Eukaryota</taxon>
        <taxon>Fungi</taxon>
        <taxon>Dikarya</taxon>
        <taxon>Ascomycota</taxon>
        <taxon>Saccharomycotina</taxon>
        <taxon>Saccharomycetes</taxon>
        <taxon>Saccharomycetales</taxon>
        <taxon>Saccharomycetaceae</taxon>
        <taxon>Eremothecium</taxon>
    </lineage>
</organism>
<dbReference type="InterPro" id="IPR039362">
    <property type="entry name" value="ATG29_sf"/>
</dbReference>
<feature type="domain" description="Atg29 N-terminal" evidence="8">
    <location>
        <begin position="7"/>
        <end position="59"/>
    </location>
</feature>
<keyword evidence="6" id="KW-0072">Autophagy</keyword>
<dbReference type="PANTHER" id="PTHR40012">
    <property type="entry name" value="AUTOPHAGY-RELATED PROTEIN 29"/>
    <property type="match status" value="1"/>
</dbReference>
<dbReference type="Proteomes" id="UP000243052">
    <property type="component" value="Chromosome v"/>
</dbReference>
<evidence type="ECO:0000313" key="10">
    <source>
        <dbReference type="Proteomes" id="UP000243052"/>
    </source>
</evidence>
<dbReference type="GO" id="GO:0000045">
    <property type="term" value="P:autophagosome assembly"/>
    <property type="evidence" value="ECO:0007669"/>
    <property type="project" value="InterPro"/>
</dbReference>
<keyword evidence="5" id="KW-0653">Protein transport</keyword>
<sequence>MNNRNTVVYIKFSGINREDFADTPVFDWNYEQDRKLWSLVSVLQNKEDIDWNLLSKQLNTPEFFLRRRTYKLFSAHLKSLERELHRKVTLNGQYEGSLERVRNGINQLESTNMSSDSQEDKNGVSSLPTLKNTRKKHLQDNDNGNSSGISELSNLSVSKSALEEALMDRFHI</sequence>
<dbReference type="RefSeq" id="XP_017988146.1">
    <property type="nucleotide sequence ID" value="XM_018132573.1"/>
</dbReference>
<comment type="similarity">
    <text evidence="2">Belongs to the ATG29 family.</text>
</comment>
<dbReference type="InterPro" id="IPR039113">
    <property type="entry name" value="ATG29"/>
</dbReference>
<reference evidence="9 10" key="1">
    <citation type="submission" date="2016-01" db="EMBL/GenBank/DDBJ databases">
        <title>Genome sequence of the yeast Holleya sinecauda.</title>
        <authorList>
            <person name="Dietrich F.S."/>
        </authorList>
    </citation>
    <scope>NUCLEOTIDE SEQUENCE [LARGE SCALE GENOMIC DNA]</scope>
    <source>
        <strain evidence="9 10">ATCC 58844</strain>
    </source>
</reference>
<accession>A0A120K2D0</accession>
<dbReference type="Pfam" id="PF18388">
    <property type="entry name" value="ATG29_N"/>
    <property type="match status" value="1"/>
</dbReference>
<dbReference type="AlphaFoldDB" id="A0A120K2D0"/>
<evidence type="ECO:0000256" key="1">
    <source>
        <dbReference type="ARBA" id="ARBA00004329"/>
    </source>
</evidence>
<dbReference type="InterPro" id="IPR040666">
    <property type="entry name" value="Atg29_N"/>
</dbReference>
<keyword evidence="10" id="KW-1185">Reference proteome</keyword>
<protein>
    <recommendedName>
        <fullName evidence="3">Autophagy-related protein 29</fullName>
    </recommendedName>
</protein>
<evidence type="ECO:0000256" key="4">
    <source>
        <dbReference type="ARBA" id="ARBA00022448"/>
    </source>
</evidence>
<dbReference type="GO" id="GO:0000407">
    <property type="term" value="C:phagophore assembly site"/>
    <property type="evidence" value="ECO:0007669"/>
    <property type="project" value="UniProtKB-SubCell"/>
</dbReference>
<feature type="compositionally biased region" description="Polar residues" evidence="7">
    <location>
        <begin position="141"/>
        <end position="151"/>
    </location>
</feature>
<name>A0A120K2D0_9SACH</name>
<comment type="subcellular location">
    <subcellularLocation>
        <location evidence="1">Preautophagosomal structure</location>
    </subcellularLocation>
</comment>
<dbReference type="PANTHER" id="PTHR40012:SF1">
    <property type="entry name" value="AUTOPHAGY-RELATED PROTEIN 29"/>
    <property type="match status" value="1"/>
</dbReference>
<keyword evidence="4" id="KW-0813">Transport</keyword>
<dbReference type="GeneID" id="28724426"/>
<evidence type="ECO:0000259" key="8">
    <source>
        <dbReference type="Pfam" id="PF18388"/>
    </source>
</evidence>
<dbReference type="GO" id="GO:0015031">
    <property type="term" value="P:protein transport"/>
    <property type="evidence" value="ECO:0007669"/>
    <property type="project" value="UniProtKB-KW"/>
</dbReference>
<evidence type="ECO:0000256" key="3">
    <source>
        <dbReference type="ARBA" id="ARBA00013784"/>
    </source>
</evidence>
<evidence type="ECO:0000256" key="2">
    <source>
        <dbReference type="ARBA" id="ARBA00010082"/>
    </source>
</evidence>